<dbReference type="Proteomes" id="UP001359886">
    <property type="component" value="Unassembled WGS sequence"/>
</dbReference>
<evidence type="ECO:0000313" key="3">
    <source>
        <dbReference type="Proteomes" id="UP001359886"/>
    </source>
</evidence>
<name>A0AAW9RKL0_9GAMM</name>
<dbReference type="GO" id="GO:0006744">
    <property type="term" value="P:ubiquinone biosynthetic process"/>
    <property type="evidence" value="ECO:0007669"/>
    <property type="project" value="UniProtKB-UniRule"/>
</dbReference>
<feature type="coiled-coil region" evidence="1">
    <location>
        <begin position="53"/>
        <end position="80"/>
    </location>
</feature>
<keyword evidence="1" id="KW-0175">Coiled coil</keyword>
<evidence type="ECO:0000256" key="1">
    <source>
        <dbReference type="HAMAP-Rule" id="MF_02216"/>
    </source>
</evidence>
<dbReference type="EMBL" id="JAZHOG010000014">
    <property type="protein sequence ID" value="MEJ8569430.1"/>
    <property type="molecule type" value="Genomic_DNA"/>
</dbReference>
<dbReference type="PANTHER" id="PTHR38040">
    <property type="entry name" value="UBIQUINONE BIOSYNTHESIS ACCESSORY FACTOR UBIK"/>
    <property type="match status" value="1"/>
</dbReference>
<organism evidence="2 3">
    <name type="scientific">Elongatibacter sediminis</name>
    <dbReference type="NCBI Taxonomy" id="3119006"/>
    <lineage>
        <taxon>Bacteria</taxon>
        <taxon>Pseudomonadati</taxon>
        <taxon>Pseudomonadota</taxon>
        <taxon>Gammaproteobacteria</taxon>
        <taxon>Chromatiales</taxon>
        <taxon>Wenzhouxiangellaceae</taxon>
        <taxon>Elongatibacter</taxon>
    </lineage>
</organism>
<comment type="function">
    <text evidence="1">Required for efficient ubiquinone (coenzyme Q) biosynthesis. UbiK is probably an accessory factor of Ubi enzymes and facilitates ubiquinone biosynthesis by acting as an assembly factor, a targeting factor, or both.</text>
</comment>
<accession>A0AAW9RKL0</accession>
<dbReference type="PANTHER" id="PTHR38040:SF1">
    <property type="entry name" value="UBIQUINONE BIOSYNTHESIS ACCESSORY FACTOR UBIK"/>
    <property type="match status" value="1"/>
</dbReference>
<dbReference type="HAMAP" id="MF_02216">
    <property type="entry name" value="UbiK"/>
    <property type="match status" value="1"/>
</dbReference>
<reference evidence="2 3" key="1">
    <citation type="submission" date="2024-02" db="EMBL/GenBank/DDBJ databases">
        <title>A novel Wenzhouxiangellaceae bacterium, isolated from coastal sediments.</title>
        <authorList>
            <person name="Du Z.-J."/>
            <person name="Ye Y.-Q."/>
            <person name="Zhang X.-Y."/>
        </authorList>
    </citation>
    <scope>NUCLEOTIDE SEQUENCE [LARGE SCALE GENOMIC DNA]</scope>
    <source>
        <strain evidence="2 3">CH-27</strain>
    </source>
</reference>
<keyword evidence="1" id="KW-0831">Ubiquinone biosynthesis</keyword>
<gene>
    <name evidence="1" type="primary">ubiK</name>
    <name evidence="2" type="ORF">V3330_17520</name>
</gene>
<proteinExistence type="inferred from homology"/>
<evidence type="ECO:0000313" key="2">
    <source>
        <dbReference type="EMBL" id="MEJ8569430.1"/>
    </source>
</evidence>
<keyword evidence="3" id="KW-1185">Reference proteome</keyword>
<keyword evidence="1" id="KW-0963">Cytoplasm</keyword>
<comment type="subcellular location">
    <subcellularLocation>
        <location evidence="1">Cytoplasm</location>
    </subcellularLocation>
</comment>
<protein>
    <recommendedName>
        <fullName evidence="1">Ubiquinone biosynthesis accessory factor UbiK</fullName>
    </recommendedName>
</protein>
<dbReference type="AlphaFoldDB" id="A0AAW9RKL0"/>
<comment type="similarity">
    <text evidence="1">Belongs to the UbiK family.</text>
</comment>
<comment type="caution">
    <text evidence="2">The sequence shown here is derived from an EMBL/GenBank/DDBJ whole genome shotgun (WGS) entry which is preliminary data.</text>
</comment>
<dbReference type="Pfam" id="PF04380">
    <property type="entry name" value="BMFP"/>
    <property type="match status" value="1"/>
</dbReference>
<dbReference type="InterPro" id="IPR007475">
    <property type="entry name" value="UbiK"/>
</dbReference>
<comment type="pathway">
    <text evidence="1">Cofactor biosynthesis; ubiquinone biosynthesis.</text>
</comment>
<dbReference type="GO" id="GO:0005829">
    <property type="term" value="C:cytosol"/>
    <property type="evidence" value="ECO:0007669"/>
    <property type="project" value="TreeGrafter"/>
</dbReference>
<sequence>MMIDMRLVDDLSRKLSEALPPGFTQIRTEAEEQFRLVLARAFERMNLVTREEFDAQKAVLARTREKLETLQQQIADLERG</sequence>